<gene>
    <name evidence="6" type="ORF">GLV81_07700</name>
</gene>
<evidence type="ECO:0000256" key="2">
    <source>
        <dbReference type="ARBA" id="ARBA00022676"/>
    </source>
</evidence>
<evidence type="ECO:0000256" key="3">
    <source>
        <dbReference type="ARBA" id="ARBA00022679"/>
    </source>
</evidence>
<keyword evidence="7" id="KW-1185">Reference proteome</keyword>
<name>A0A6I6G6Q3_9BACT</name>
<evidence type="ECO:0000313" key="6">
    <source>
        <dbReference type="EMBL" id="QGW27997.1"/>
    </source>
</evidence>
<keyword evidence="4" id="KW-0812">Transmembrane</keyword>
<feature type="transmembrane region" description="Helical" evidence="4">
    <location>
        <begin position="361"/>
        <end position="380"/>
    </location>
</feature>
<feature type="transmembrane region" description="Helical" evidence="4">
    <location>
        <begin position="6"/>
        <end position="31"/>
    </location>
</feature>
<feature type="domain" description="Glycosyltransferase 2-like" evidence="5">
    <location>
        <begin position="55"/>
        <end position="176"/>
    </location>
</feature>
<accession>A0A6I6G6Q3</accession>
<feature type="transmembrane region" description="Helical" evidence="4">
    <location>
        <begin position="303"/>
        <end position="323"/>
    </location>
</feature>
<dbReference type="InterPro" id="IPR001173">
    <property type="entry name" value="Glyco_trans_2-like"/>
</dbReference>
<reference evidence="6 7" key="1">
    <citation type="submission" date="2019-11" db="EMBL/GenBank/DDBJ databases">
        <authorList>
            <person name="Im W.T."/>
        </authorList>
    </citation>
    <scope>NUCLEOTIDE SEQUENCE [LARGE SCALE GENOMIC DNA]</scope>
    <source>
        <strain evidence="6 7">SB-02</strain>
    </source>
</reference>
<dbReference type="Gene3D" id="3.90.550.10">
    <property type="entry name" value="Spore Coat Polysaccharide Biosynthesis Protein SpsA, Chain A"/>
    <property type="match status" value="1"/>
</dbReference>
<sequence>MSTLLHILFWTSLAVVVYTYLGYGAIVFVLVKLRRLFTTQETYTSVAHQSVASVSLIIAAYNEADCIREKIENSLQQHYPADLLEIIIITDGSNDETPAIVASYEPQVKLMHQPARMGKTAALNRAVAHASNDILIFSDANTMLNQDAIANIAKHYADATVGGVSGEKRIVQTIGVGAVAEEGLYWKYESLLKKLDSALYTVVGAAGELFSVRKSLYENVGNNIILDDFYISLGICARGYTVKYEPAAYGEELPSQNVQEEEKRKIRIAAGGFQAMQIFKPLMNPFKYGVLAFQYVSHRVMRWAVCPFLLPVILFSNIALAFISPSLLLNVLLIGQVFFYLMALTGWLLNKQNIKLRLVNVPYYFLFMNMAVYAGLNKFLKNNQSAVWERSARTKLSA</sequence>
<organism evidence="6 7">
    <name type="scientific">Phnomibacter ginsenosidimutans</name>
    <dbReference type="NCBI Taxonomy" id="2676868"/>
    <lineage>
        <taxon>Bacteria</taxon>
        <taxon>Pseudomonadati</taxon>
        <taxon>Bacteroidota</taxon>
        <taxon>Chitinophagia</taxon>
        <taxon>Chitinophagales</taxon>
        <taxon>Chitinophagaceae</taxon>
        <taxon>Phnomibacter</taxon>
    </lineage>
</organism>
<dbReference type="AlphaFoldDB" id="A0A6I6G6Q3"/>
<dbReference type="PANTHER" id="PTHR43630">
    <property type="entry name" value="POLY-BETA-1,6-N-ACETYL-D-GLUCOSAMINE SYNTHASE"/>
    <property type="match status" value="1"/>
</dbReference>
<dbReference type="EMBL" id="CP046566">
    <property type="protein sequence ID" value="QGW27997.1"/>
    <property type="molecule type" value="Genomic_DNA"/>
</dbReference>
<dbReference type="GO" id="GO:0016757">
    <property type="term" value="F:glycosyltransferase activity"/>
    <property type="evidence" value="ECO:0007669"/>
    <property type="project" value="UniProtKB-KW"/>
</dbReference>
<dbReference type="PANTHER" id="PTHR43630:SF1">
    <property type="entry name" value="POLY-BETA-1,6-N-ACETYL-D-GLUCOSAMINE SYNTHASE"/>
    <property type="match status" value="1"/>
</dbReference>
<keyword evidence="2" id="KW-0328">Glycosyltransferase</keyword>
<dbReference type="Pfam" id="PF00535">
    <property type="entry name" value="Glycos_transf_2"/>
    <property type="match status" value="1"/>
</dbReference>
<evidence type="ECO:0000256" key="4">
    <source>
        <dbReference type="SAM" id="Phobius"/>
    </source>
</evidence>
<evidence type="ECO:0000256" key="1">
    <source>
        <dbReference type="ARBA" id="ARBA00006739"/>
    </source>
</evidence>
<keyword evidence="4" id="KW-0472">Membrane</keyword>
<protein>
    <submittedName>
        <fullName evidence="6">Glycosyltransferase</fullName>
    </submittedName>
</protein>
<proteinExistence type="inferred from homology"/>
<dbReference type="InterPro" id="IPR029044">
    <property type="entry name" value="Nucleotide-diphossugar_trans"/>
</dbReference>
<dbReference type="Proteomes" id="UP000426027">
    <property type="component" value="Chromosome"/>
</dbReference>
<feature type="transmembrane region" description="Helical" evidence="4">
    <location>
        <begin position="329"/>
        <end position="349"/>
    </location>
</feature>
<keyword evidence="3 6" id="KW-0808">Transferase</keyword>
<comment type="similarity">
    <text evidence="1">Belongs to the glycosyltransferase 2 family.</text>
</comment>
<keyword evidence="4" id="KW-1133">Transmembrane helix</keyword>
<dbReference type="KEGG" id="fls:GLV81_07700"/>
<dbReference type="CDD" id="cd06439">
    <property type="entry name" value="CESA_like_1"/>
    <property type="match status" value="1"/>
</dbReference>
<evidence type="ECO:0000313" key="7">
    <source>
        <dbReference type="Proteomes" id="UP000426027"/>
    </source>
</evidence>
<evidence type="ECO:0000259" key="5">
    <source>
        <dbReference type="Pfam" id="PF00535"/>
    </source>
</evidence>
<dbReference type="RefSeq" id="WP_157478290.1">
    <property type="nucleotide sequence ID" value="NZ_CP046566.1"/>
</dbReference>
<dbReference type="SUPFAM" id="SSF53448">
    <property type="entry name" value="Nucleotide-diphospho-sugar transferases"/>
    <property type="match status" value="1"/>
</dbReference>